<dbReference type="OMA" id="EIMSHES"/>
<feature type="signal peptide" evidence="1">
    <location>
        <begin position="1"/>
        <end position="23"/>
    </location>
</feature>
<keyword evidence="3" id="KW-1185">Reference proteome</keyword>
<evidence type="ECO:0000313" key="2">
    <source>
        <dbReference type="EMBL" id="OOF92907.1"/>
    </source>
</evidence>
<feature type="chain" id="PRO_5012232781" description="F-box domain-containing protein" evidence="1">
    <location>
        <begin position="24"/>
        <end position="470"/>
    </location>
</feature>
<dbReference type="EMBL" id="KV907506">
    <property type="protein sequence ID" value="OOF92907.1"/>
    <property type="molecule type" value="Genomic_DNA"/>
</dbReference>
<name>A0A1R3REM8_ASPC5</name>
<evidence type="ECO:0000313" key="3">
    <source>
        <dbReference type="Proteomes" id="UP000188318"/>
    </source>
</evidence>
<sequence length="470" mass="53074">MAGLLSLPAELILLILSYFQAIAHVDVLLNLCLTSKKLCTFTQPLIFYQYSRTLCCHHCWKPKLKEGRIGPLICFALTLFLRPDLGACVRRTLITAWDEKADTLEGWSNALQPDSIKTLTKAVQHLAVNEKAQFLSGIVATQTNPLLVLLTSLTPNLEDLQLITGEEGLKLLEPLFPSDPEGVINLLCLSNLKSLSITDRMSMTNKSMKNLLHLMRLPQLEDFTLSFCDGHALGCPSFDITPGSLSITSLSLFDASLDSTALSKIVRACKNLKCFMYMASECDFHHHSCQIQPPQLVSVLEPYKSSLEVVRVNLDFADRTMYCWDKRPQYDSFTSFARLKNLGVEQGLIQDVTTLPSSLESIHFCLCDYPVFDMMATLTEQSNTRLQLLDMVVLQPKYDTLNGLLGLTGEYRNNEGAKHSRSCRARLLKACRRLERIVHTANFVFQIYHPIWDDYMEGELYIMDIRVICV</sequence>
<evidence type="ECO:0000256" key="1">
    <source>
        <dbReference type="SAM" id="SignalP"/>
    </source>
</evidence>
<dbReference type="Proteomes" id="UP000188318">
    <property type="component" value="Unassembled WGS sequence"/>
</dbReference>
<organism evidence="2 3">
    <name type="scientific">Aspergillus carbonarius (strain ITEM 5010)</name>
    <dbReference type="NCBI Taxonomy" id="602072"/>
    <lineage>
        <taxon>Eukaryota</taxon>
        <taxon>Fungi</taxon>
        <taxon>Dikarya</taxon>
        <taxon>Ascomycota</taxon>
        <taxon>Pezizomycotina</taxon>
        <taxon>Eurotiomycetes</taxon>
        <taxon>Eurotiomycetidae</taxon>
        <taxon>Eurotiales</taxon>
        <taxon>Aspergillaceae</taxon>
        <taxon>Aspergillus</taxon>
        <taxon>Aspergillus subgen. Circumdati</taxon>
    </lineage>
</organism>
<keyword evidence="1" id="KW-0732">Signal</keyword>
<dbReference type="STRING" id="602072.A0A1R3REM8"/>
<dbReference type="AlphaFoldDB" id="A0A1R3REM8"/>
<gene>
    <name evidence="2" type="ORF">ASPCADRAFT_133292</name>
</gene>
<dbReference type="VEuPathDB" id="FungiDB:ASPCADRAFT_133292"/>
<proteinExistence type="predicted"/>
<evidence type="ECO:0008006" key="4">
    <source>
        <dbReference type="Google" id="ProtNLM"/>
    </source>
</evidence>
<dbReference type="OrthoDB" id="2520703at2759"/>
<reference evidence="3" key="1">
    <citation type="journal article" date="2017" name="Genome Biol.">
        <title>Comparative genomics reveals high biological diversity and specific adaptations in the industrially and medically important fungal genus Aspergillus.</title>
        <authorList>
            <person name="de Vries R.P."/>
            <person name="Riley R."/>
            <person name="Wiebenga A."/>
            <person name="Aguilar-Osorio G."/>
            <person name="Amillis S."/>
            <person name="Uchima C.A."/>
            <person name="Anderluh G."/>
            <person name="Asadollahi M."/>
            <person name="Askin M."/>
            <person name="Barry K."/>
            <person name="Battaglia E."/>
            <person name="Bayram O."/>
            <person name="Benocci T."/>
            <person name="Braus-Stromeyer S.A."/>
            <person name="Caldana C."/>
            <person name="Canovas D."/>
            <person name="Cerqueira G.C."/>
            <person name="Chen F."/>
            <person name="Chen W."/>
            <person name="Choi C."/>
            <person name="Clum A."/>
            <person name="Dos Santos R.A."/>
            <person name="Damasio A.R."/>
            <person name="Diallinas G."/>
            <person name="Emri T."/>
            <person name="Fekete E."/>
            <person name="Flipphi M."/>
            <person name="Freyberg S."/>
            <person name="Gallo A."/>
            <person name="Gournas C."/>
            <person name="Habgood R."/>
            <person name="Hainaut M."/>
            <person name="Harispe M.L."/>
            <person name="Henrissat B."/>
            <person name="Hilden K.S."/>
            <person name="Hope R."/>
            <person name="Hossain A."/>
            <person name="Karabika E."/>
            <person name="Karaffa L."/>
            <person name="Karanyi Z."/>
            <person name="Krasevec N."/>
            <person name="Kuo A."/>
            <person name="Kusch H."/>
            <person name="LaButti K."/>
            <person name="Lagendijk E.L."/>
            <person name="Lapidus A."/>
            <person name="Levasseur A."/>
            <person name="Lindquist E."/>
            <person name="Lipzen A."/>
            <person name="Logrieco A.F."/>
            <person name="MacCabe A."/>
            <person name="Maekelae M.R."/>
            <person name="Malavazi I."/>
            <person name="Melin P."/>
            <person name="Meyer V."/>
            <person name="Mielnichuk N."/>
            <person name="Miskei M."/>
            <person name="Molnar A.P."/>
            <person name="Mule G."/>
            <person name="Ngan C.Y."/>
            <person name="Orejas M."/>
            <person name="Orosz E."/>
            <person name="Ouedraogo J.P."/>
            <person name="Overkamp K.M."/>
            <person name="Park H.-S."/>
            <person name="Perrone G."/>
            <person name="Piumi F."/>
            <person name="Punt P.J."/>
            <person name="Ram A.F."/>
            <person name="Ramon A."/>
            <person name="Rauscher S."/>
            <person name="Record E."/>
            <person name="Riano-Pachon D.M."/>
            <person name="Robert V."/>
            <person name="Roehrig J."/>
            <person name="Ruller R."/>
            <person name="Salamov A."/>
            <person name="Salih N.S."/>
            <person name="Samson R.A."/>
            <person name="Sandor E."/>
            <person name="Sanguinetti M."/>
            <person name="Schuetze T."/>
            <person name="Sepcic K."/>
            <person name="Shelest E."/>
            <person name="Sherlock G."/>
            <person name="Sophianopoulou V."/>
            <person name="Squina F.M."/>
            <person name="Sun H."/>
            <person name="Susca A."/>
            <person name="Todd R.B."/>
            <person name="Tsang A."/>
            <person name="Unkles S.E."/>
            <person name="van de Wiele N."/>
            <person name="van Rossen-Uffink D."/>
            <person name="Oliveira J.V."/>
            <person name="Vesth T.C."/>
            <person name="Visser J."/>
            <person name="Yu J.-H."/>
            <person name="Zhou M."/>
            <person name="Andersen M.R."/>
            <person name="Archer D.B."/>
            <person name="Baker S.E."/>
            <person name="Benoit I."/>
            <person name="Brakhage A.A."/>
            <person name="Braus G.H."/>
            <person name="Fischer R."/>
            <person name="Frisvad J.C."/>
            <person name="Goldman G.H."/>
            <person name="Houbraken J."/>
            <person name="Oakley B."/>
            <person name="Pocsi I."/>
            <person name="Scazzocchio C."/>
            <person name="Seiboth B."/>
            <person name="vanKuyk P.A."/>
            <person name="Wortman J."/>
            <person name="Dyer P.S."/>
            <person name="Grigoriev I.V."/>
        </authorList>
    </citation>
    <scope>NUCLEOTIDE SEQUENCE [LARGE SCALE GENOMIC DNA]</scope>
    <source>
        <strain evidence="3">ITEM 5010</strain>
    </source>
</reference>
<protein>
    <recommendedName>
        <fullName evidence="4">F-box domain-containing protein</fullName>
    </recommendedName>
</protein>
<accession>A0A1R3REM8</accession>